<feature type="chain" id="PRO_5002393806" description="Outer membrane lipoprotein carrier protein LolA" evidence="2">
    <location>
        <begin position="20"/>
        <end position="222"/>
    </location>
</feature>
<dbReference type="CDD" id="cd16325">
    <property type="entry name" value="LolA"/>
    <property type="match status" value="1"/>
</dbReference>
<organism evidence="3">
    <name type="scientific">Treponema denticola H-22</name>
    <dbReference type="NCBI Taxonomy" id="999432"/>
    <lineage>
        <taxon>Bacteria</taxon>
        <taxon>Pseudomonadati</taxon>
        <taxon>Spirochaetota</taxon>
        <taxon>Spirochaetia</taxon>
        <taxon>Spirochaetales</taxon>
        <taxon>Treponemataceae</taxon>
        <taxon>Treponema</taxon>
    </lineage>
</organism>
<dbReference type="InterPro" id="IPR029046">
    <property type="entry name" value="LolA/LolB/LppX"/>
</dbReference>
<accession>A0A0E2EH73</accession>
<proteinExistence type="predicted"/>
<evidence type="ECO:0000256" key="2">
    <source>
        <dbReference type="SAM" id="SignalP"/>
    </source>
</evidence>
<comment type="caution">
    <text evidence="3">The sequence shown here is derived from an EMBL/GenBank/DDBJ whole genome shotgun (WGS) entry which is preliminary data.</text>
</comment>
<dbReference type="PATRIC" id="fig|999432.5.peg.1328"/>
<evidence type="ECO:0000256" key="1">
    <source>
        <dbReference type="ARBA" id="ARBA00022729"/>
    </source>
</evidence>
<dbReference type="SUPFAM" id="SSF89392">
    <property type="entry name" value="Prokaryotic lipoproteins and lipoprotein localization factors"/>
    <property type="match status" value="1"/>
</dbReference>
<dbReference type="Gene3D" id="2.50.20.10">
    <property type="entry name" value="Lipoprotein localisation LolA/LolB/LppX"/>
    <property type="match status" value="1"/>
</dbReference>
<evidence type="ECO:0008006" key="4">
    <source>
        <dbReference type="Google" id="ProtNLM"/>
    </source>
</evidence>
<sequence length="222" mass="24720">MKKNITTILFVLISSFCFSQNITTAGDFFSSVSDRYAQIQDYIVDMNITVGSSTQQATAMFKRPDKLRLDFKSPAEQCIVFNGNTLSIYLPQYRTILTQDVEQSNAGGSSLATPQGLSLIKRGYTIQYDATSAPQPLEEGSSENVIILLMNRKSATETFKTLRVMIYPDGKLIRRIEAIPVSGGKITFDFYNYRINAGVGSKNFVFDAPSTAKSFNDFLFVD</sequence>
<feature type="signal peptide" evidence="2">
    <location>
        <begin position="1"/>
        <end position="19"/>
    </location>
</feature>
<reference evidence="3" key="1">
    <citation type="submission" date="2012-01" db="EMBL/GenBank/DDBJ databases">
        <title>The Genome Sequence of Treponema denticola H-22.</title>
        <authorList>
            <consortium name="The Broad Institute Genome Sequencing Platform"/>
            <person name="Earl A."/>
            <person name="Ward D."/>
            <person name="Feldgarden M."/>
            <person name="Gevers D."/>
            <person name="Blanton J.M."/>
            <person name="Fenno C.J."/>
            <person name="Baranova O.V."/>
            <person name="Mathney J."/>
            <person name="Dewhirst F.E."/>
            <person name="Izard J."/>
            <person name="Young S.K."/>
            <person name="Zeng Q."/>
            <person name="Gargeya S."/>
            <person name="Fitzgerald M."/>
            <person name="Haas B."/>
            <person name="Abouelleil A."/>
            <person name="Alvarado L."/>
            <person name="Arachchi H.M."/>
            <person name="Berlin A."/>
            <person name="Chapman S.B."/>
            <person name="Gearin G."/>
            <person name="Goldberg J."/>
            <person name="Griggs A."/>
            <person name="Gujja S."/>
            <person name="Hansen M."/>
            <person name="Heiman D."/>
            <person name="Howarth C."/>
            <person name="Larimer J."/>
            <person name="Lui A."/>
            <person name="MacDonald P.J.P."/>
            <person name="McCowen C."/>
            <person name="Montmayeur A."/>
            <person name="Murphy C."/>
            <person name="Neiman D."/>
            <person name="Pearson M."/>
            <person name="Priest M."/>
            <person name="Roberts A."/>
            <person name="Saif S."/>
            <person name="Shea T."/>
            <person name="Sisk P."/>
            <person name="Stolte C."/>
            <person name="Sykes S."/>
            <person name="Wortman J."/>
            <person name="Nusbaum C."/>
            <person name="Birren B."/>
        </authorList>
    </citation>
    <scope>NUCLEOTIDE SEQUENCE [LARGE SCALE GENOMIC DNA]</scope>
    <source>
        <strain evidence="3">H-22</strain>
    </source>
</reference>
<keyword evidence="1 2" id="KW-0732">Signal</keyword>
<name>A0A0E2EH73_TREDN</name>
<dbReference type="AlphaFoldDB" id="A0A0E2EH73"/>
<dbReference type="EMBL" id="AGDV01000011">
    <property type="protein sequence ID" value="EMB33463.1"/>
    <property type="molecule type" value="Genomic_DNA"/>
</dbReference>
<protein>
    <recommendedName>
        <fullName evidence="4">Outer membrane lipoprotein carrier protein LolA</fullName>
    </recommendedName>
</protein>
<dbReference type="Proteomes" id="UP000011705">
    <property type="component" value="Chromosome"/>
</dbReference>
<gene>
    <name evidence="3" type="ORF">HMPREF9726_01277</name>
</gene>
<dbReference type="HOGENOM" id="CLU_103354_0_0_12"/>
<dbReference type="RefSeq" id="WP_002673641.1">
    <property type="nucleotide sequence ID" value="NZ_CM001795.1"/>
</dbReference>
<dbReference type="PANTHER" id="PTHR35869">
    <property type="entry name" value="OUTER-MEMBRANE LIPOPROTEIN CARRIER PROTEIN"/>
    <property type="match status" value="1"/>
</dbReference>
<dbReference type="InterPro" id="IPR004564">
    <property type="entry name" value="OM_lipoprot_carrier_LolA-like"/>
</dbReference>
<dbReference type="Pfam" id="PF03548">
    <property type="entry name" value="LolA"/>
    <property type="match status" value="1"/>
</dbReference>
<evidence type="ECO:0000313" key="3">
    <source>
        <dbReference type="EMBL" id="EMB33463.1"/>
    </source>
</evidence>
<dbReference type="PANTHER" id="PTHR35869:SF1">
    <property type="entry name" value="OUTER-MEMBRANE LIPOPROTEIN CARRIER PROTEIN"/>
    <property type="match status" value="1"/>
</dbReference>
<dbReference type="GeneID" id="2741311"/>